<protein>
    <submittedName>
        <fullName evidence="1">Uncharacterized protein</fullName>
    </submittedName>
</protein>
<evidence type="ECO:0000313" key="1">
    <source>
        <dbReference type="EMBL" id="MPM57598.1"/>
    </source>
</evidence>
<gene>
    <name evidence="1" type="ORF">SDC9_104420</name>
</gene>
<dbReference type="AlphaFoldDB" id="A0A645AXV6"/>
<organism evidence="1">
    <name type="scientific">bioreactor metagenome</name>
    <dbReference type="NCBI Taxonomy" id="1076179"/>
    <lineage>
        <taxon>unclassified sequences</taxon>
        <taxon>metagenomes</taxon>
        <taxon>ecological metagenomes</taxon>
    </lineage>
</organism>
<reference evidence="1" key="1">
    <citation type="submission" date="2019-08" db="EMBL/GenBank/DDBJ databases">
        <authorList>
            <person name="Kucharzyk K."/>
            <person name="Murdoch R.W."/>
            <person name="Higgins S."/>
            <person name="Loffler F."/>
        </authorList>
    </citation>
    <scope>NUCLEOTIDE SEQUENCE</scope>
</reference>
<proteinExistence type="predicted"/>
<dbReference type="EMBL" id="VSSQ01016351">
    <property type="protein sequence ID" value="MPM57598.1"/>
    <property type="molecule type" value="Genomic_DNA"/>
</dbReference>
<sequence length="84" mass="9138">MNDHVRPGEHPGQGCVGIGRHRLDHGVFFCQQRGQRLGFGEGAVDDGQAADAVAHEIPGHRLRRAARSENYRLRPGGPEAEGFV</sequence>
<comment type="caution">
    <text evidence="1">The sequence shown here is derived from an EMBL/GenBank/DDBJ whole genome shotgun (WGS) entry which is preliminary data.</text>
</comment>
<name>A0A645AXV6_9ZZZZ</name>
<accession>A0A645AXV6</accession>